<sequence>MPKYQLTTYDGKTYTVQEDDREKVNKMISYFELMPVKMADGTTELFAKNSVQHMKMVQDEQKLPPEQRLAMGGQKDNRSEGPEAEANRAWRDECGHDYKRMANKQERDAFITNWLRDNAQQ</sequence>
<name>A0A8S5PW55_9CAUD</name>
<accession>A0A8S5PW55</accession>
<reference evidence="2" key="1">
    <citation type="journal article" date="2021" name="Proc. Natl. Acad. Sci. U.S.A.">
        <title>A Catalog of Tens of Thousands of Viruses from Human Metagenomes Reveals Hidden Associations with Chronic Diseases.</title>
        <authorList>
            <person name="Tisza M.J."/>
            <person name="Buck C.B."/>
        </authorList>
    </citation>
    <scope>NUCLEOTIDE SEQUENCE</scope>
    <source>
        <strain evidence="2">CtlgF9</strain>
    </source>
</reference>
<organism evidence="2">
    <name type="scientific">Siphoviridae sp. ctlgF9</name>
    <dbReference type="NCBI Taxonomy" id="2825649"/>
    <lineage>
        <taxon>Viruses</taxon>
        <taxon>Duplodnaviria</taxon>
        <taxon>Heunggongvirae</taxon>
        <taxon>Uroviricota</taxon>
        <taxon>Caudoviricetes</taxon>
    </lineage>
</organism>
<proteinExistence type="predicted"/>
<evidence type="ECO:0000256" key="1">
    <source>
        <dbReference type="SAM" id="MobiDB-lite"/>
    </source>
</evidence>
<protein>
    <submittedName>
        <fullName evidence="2">Uncharacterized protein</fullName>
    </submittedName>
</protein>
<evidence type="ECO:0000313" key="2">
    <source>
        <dbReference type="EMBL" id="DAE10685.1"/>
    </source>
</evidence>
<feature type="compositionally biased region" description="Basic and acidic residues" evidence="1">
    <location>
        <begin position="75"/>
        <end position="90"/>
    </location>
</feature>
<feature type="region of interest" description="Disordered" evidence="1">
    <location>
        <begin position="59"/>
        <end position="90"/>
    </location>
</feature>
<dbReference type="EMBL" id="BK015517">
    <property type="protein sequence ID" value="DAE10685.1"/>
    <property type="molecule type" value="Genomic_DNA"/>
</dbReference>